<dbReference type="GO" id="GO:0003677">
    <property type="term" value="F:DNA binding"/>
    <property type="evidence" value="ECO:0007669"/>
    <property type="project" value="InterPro"/>
</dbReference>
<evidence type="ECO:0000256" key="1">
    <source>
        <dbReference type="ARBA" id="ARBA00007484"/>
    </source>
</evidence>
<dbReference type="InterPro" id="IPR039418">
    <property type="entry name" value="LexA-like"/>
</dbReference>
<dbReference type="SUPFAM" id="SSF51306">
    <property type="entry name" value="LexA/Signal peptidase"/>
    <property type="match status" value="1"/>
</dbReference>
<comment type="caution">
    <text evidence="9">The sequence shown here is derived from an EMBL/GenBank/DDBJ whole genome shotgun (WGS) entry which is preliminary data.</text>
</comment>
<protein>
    <submittedName>
        <fullName evidence="9">Peptidase S24/S26A/S26B, conserved region</fullName>
    </submittedName>
</protein>
<dbReference type="AlphaFoldDB" id="E1JUI5"/>
<evidence type="ECO:0000256" key="2">
    <source>
        <dbReference type="ARBA" id="ARBA00022763"/>
    </source>
</evidence>
<dbReference type="MEROPS" id="S24.003"/>
<dbReference type="PRINTS" id="PR00726">
    <property type="entry name" value="LEXASERPTASE"/>
</dbReference>
<evidence type="ECO:0000256" key="5">
    <source>
        <dbReference type="ARBA" id="ARBA00023204"/>
    </source>
</evidence>
<keyword evidence="10" id="KW-1185">Reference proteome</keyword>
<dbReference type="GO" id="GO:0016787">
    <property type="term" value="F:hydrolase activity"/>
    <property type="evidence" value="ECO:0007669"/>
    <property type="project" value="UniProtKB-KW"/>
</dbReference>
<proteinExistence type="inferred from homology"/>
<comment type="similarity">
    <text evidence="1 7">Belongs to the peptidase S24 family.</text>
</comment>
<keyword evidence="4 7" id="KW-0068">Autocatalytic cleavage</keyword>
<dbReference type="InterPro" id="IPR006197">
    <property type="entry name" value="Peptidase_S24_LexA"/>
</dbReference>
<evidence type="ECO:0000256" key="3">
    <source>
        <dbReference type="ARBA" id="ARBA00022801"/>
    </source>
</evidence>
<keyword evidence="2" id="KW-0227">DNA damage</keyword>
<sequence>MKLAIFGFERRAELGLPLYLSTVQAGFPSPAEDYIDKKLDLNEQLVRHPAATFFVRVDGDSMRDAGVASGDILVVDRAVEPRDGHIVIAALDGELTVKRLRRKNGQVLLVPENPDYAPVAVGPEASFEVWGVVTYIIHKA</sequence>
<dbReference type="InterPro" id="IPR015927">
    <property type="entry name" value="Peptidase_S24_S26A/B/C"/>
</dbReference>
<dbReference type="NCBIfam" id="NF007621">
    <property type="entry name" value="PRK10276.1"/>
    <property type="match status" value="1"/>
</dbReference>
<evidence type="ECO:0000259" key="8">
    <source>
        <dbReference type="Pfam" id="PF00717"/>
    </source>
</evidence>
<evidence type="ECO:0000256" key="4">
    <source>
        <dbReference type="ARBA" id="ARBA00022813"/>
    </source>
</evidence>
<dbReference type="GO" id="GO:0006355">
    <property type="term" value="P:regulation of DNA-templated transcription"/>
    <property type="evidence" value="ECO:0007669"/>
    <property type="project" value="InterPro"/>
</dbReference>
<dbReference type="RefSeq" id="WP_005992211.1">
    <property type="nucleotide sequence ID" value="NZ_AECZ01000006.1"/>
</dbReference>
<organism evidence="9 10">
    <name type="scientific">Solidesulfovibrio fructosivorans JJ]</name>
    <dbReference type="NCBI Taxonomy" id="596151"/>
    <lineage>
        <taxon>Bacteria</taxon>
        <taxon>Pseudomonadati</taxon>
        <taxon>Thermodesulfobacteriota</taxon>
        <taxon>Desulfovibrionia</taxon>
        <taxon>Desulfovibrionales</taxon>
        <taxon>Desulfovibrionaceae</taxon>
        <taxon>Solidesulfovibrio</taxon>
    </lineage>
</organism>
<evidence type="ECO:0000256" key="6">
    <source>
        <dbReference type="ARBA" id="ARBA00023236"/>
    </source>
</evidence>
<evidence type="ECO:0000313" key="10">
    <source>
        <dbReference type="Proteomes" id="UP000006250"/>
    </source>
</evidence>
<feature type="domain" description="Peptidase S24/S26A/S26B/S26C" evidence="8">
    <location>
        <begin position="17"/>
        <end position="133"/>
    </location>
</feature>
<dbReference type="Proteomes" id="UP000006250">
    <property type="component" value="Unassembled WGS sequence"/>
</dbReference>
<dbReference type="eggNOG" id="COG1974">
    <property type="taxonomic scope" value="Bacteria"/>
</dbReference>
<dbReference type="PANTHER" id="PTHR33516:SF2">
    <property type="entry name" value="LEXA REPRESSOR-RELATED"/>
    <property type="match status" value="1"/>
</dbReference>
<dbReference type="GO" id="GO:0009432">
    <property type="term" value="P:SOS response"/>
    <property type="evidence" value="ECO:0007669"/>
    <property type="project" value="UniProtKB-KW"/>
</dbReference>
<dbReference type="CDD" id="cd06529">
    <property type="entry name" value="S24_LexA-like"/>
    <property type="match status" value="1"/>
</dbReference>
<evidence type="ECO:0000313" key="9">
    <source>
        <dbReference type="EMBL" id="EFL52115.1"/>
    </source>
</evidence>
<dbReference type="STRING" id="596151.DesfrDRAFT_1284"/>
<dbReference type="InterPro" id="IPR050077">
    <property type="entry name" value="LexA_repressor"/>
</dbReference>
<dbReference type="Pfam" id="PF00717">
    <property type="entry name" value="Peptidase_S24"/>
    <property type="match status" value="1"/>
</dbReference>
<accession>E1JUI5</accession>
<gene>
    <name evidence="9" type="ORF">DesfrDRAFT_1284</name>
</gene>
<dbReference type="Gene3D" id="2.10.109.10">
    <property type="entry name" value="Umud Fragment, subunit A"/>
    <property type="match status" value="1"/>
</dbReference>
<dbReference type="InterPro" id="IPR036286">
    <property type="entry name" value="LexA/Signal_pep-like_sf"/>
</dbReference>
<reference evidence="9 10" key="1">
    <citation type="submission" date="2010-08" db="EMBL/GenBank/DDBJ databases">
        <title>The draft genome of Desulfovibrio fructosovorans JJ.</title>
        <authorList>
            <consortium name="US DOE Joint Genome Institute (JGI-PGF)"/>
            <person name="Lucas S."/>
            <person name="Copeland A."/>
            <person name="Lapidus A."/>
            <person name="Cheng J.-F."/>
            <person name="Bruce D."/>
            <person name="Goodwin L."/>
            <person name="Pitluck S."/>
            <person name="Land M.L."/>
            <person name="Hauser L."/>
            <person name="Chang Y.-J."/>
            <person name="Jeffries C."/>
            <person name="Wall J.D."/>
            <person name="Stahl D.A."/>
            <person name="Arkin A.P."/>
            <person name="Dehal P."/>
            <person name="Stolyar S.M."/>
            <person name="Hazen T.C."/>
            <person name="Woyke T.J."/>
        </authorList>
    </citation>
    <scope>NUCLEOTIDE SEQUENCE [LARGE SCALE GENOMIC DNA]</scope>
    <source>
        <strain evidence="9 10">JJ</strain>
    </source>
</reference>
<dbReference type="PANTHER" id="PTHR33516">
    <property type="entry name" value="LEXA REPRESSOR"/>
    <property type="match status" value="1"/>
</dbReference>
<dbReference type="EMBL" id="AECZ01000006">
    <property type="protein sequence ID" value="EFL52115.1"/>
    <property type="molecule type" value="Genomic_DNA"/>
</dbReference>
<name>E1JUI5_SOLFR</name>
<keyword evidence="5" id="KW-0234">DNA repair</keyword>
<dbReference type="GO" id="GO:0006281">
    <property type="term" value="P:DNA repair"/>
    <property type="evidence" value="ECO:0007669"/>
    <property type="project" value="UniProtKB-KW"/>
</dbReference>
<keyword evidence="6" id="KW-0742">SOS response</keyword>
<evidence type="ECO:0000256" key="7">
    <source>
        <dbReference type="RuleBase" id="RU003991"/>
    </source>
</evidence>
<keyword evidence="3 7" id="KW-0378">Hydrolase</keyword>